<dbReference type="Gene3D" id="1.25.40.10">
    <property type="entry name" value="Tetratricopeptide repeat domain"/>
    <property type="match status" value="3"/>
</dbReference>
<proteinExistence type="predicted"/>
<keyword evidence="1" id="KW-0802">TPR repeat</keyword>
<dbReference type="Proteomes" id="UP001162881">
    <property type="component" value="Unassembled WGS sequence"/>
</dbReference>
<name>A0ABT0B9S1_9SPHN</name>
<evidence type="ECO:0000313" key="3">
    <source>
        <dbReference type="Proteomes" id="UP001162881"/>
    </source>
</evidence>
<keyword evidence="3" id="KW-1185">Reference proteome</keyword>
<dbReference type="InterPro" id="IPR019734">
    <property type="entry name" value="TPR_rpt"/>
</dbReference>
<organism evidence="2 3">
    <name type="scientific">Novosphingobium organovorum</name>
    <dbReference type="NCBI Taxonomy" id="2930092"/>
    <lineage>
        <taxon>Bacteria</taxon>
        <taxon>Pseudomonadati</taxon>
        <taxon>Pseudomonadota</taxon>
        <taxon>Alphaproteobacteria</taxon>
        <taxon>Sphingomonadales</taxon>
        <taxon>Sphingomonadaceae</taxon>
        <taxon>Novosphingobium</taxon>
    </lineage>
</organism>
<sequence>MLAAGLALGASPLAVRSGHGQEDAAPAGLIARARAALAKGDGIAAEMRLRAALDKGAARRDIAAWMGEAYLDQGDTQSARDWLGQGRFSRDTAALGWRAMARVEWTEGDLAAAGRAFDKALAITPDDPELWVDIGRLRYAGGQHTLAIAAADHALALDAHDVPALTFKGELVRDRYGLVGALAWFEQAILIRKDDVPTLLQYAATLGELDRASEAVTVTRRVLELDPGNAQAYYIQAVIAARAGNFELARRLLDRAGDRITDRAGGLLMRGIVELAAGNPATAGEALEALLRMRPDNGRAKDLLARAIYLSGQYRYATLRFAGDVARGDASPYLLTVLARCHEALGERMAAGERLDAAARPRAGVLHLVGAQTPIGQLLARGQDAAAAQLAESALRADPGNYASLARAGDVQLALGHPRDAAERYARAAAIRMPPSLFLRRYQALVAAGEISAARDLVEGTLQQNPTSRVTLRAAAALAIAGGDYRRAEAILAWLRDTGAQRDVQVLSNLALVEAGLGDPQSAQITAMQAYRLQRASPEATQALAFAEAALGRHRGDAQALFDKAAAMAGPTALIAQGRAILAEESRFR</sequence>
<gene>
    <name evidence="2" type="ORF">MTR62_03050</name>
</gene>
<dbReference type="PROSITE" id="PS50005">
    <property type="entry name" value="TPR"/>
    <property type="match status" value="1"/>
</dbReference>
<dbReference type="Pfam" id="PF13432">
    <property type="entry name" value="TPR_16"/>
    <property type="match status" value="2"/>
</dbReference>
<dbReference type="RefSeq" id="WP_244016826.1">
    <property type="nucleotide sequence ID" value="NZ_JALHLF010000006.1"/>
</dbReference>
<dbReference type="EMBL" id="JALHLF010000006">
    <property type="protein sequence ID" value="MCJ2181689.1"/>
    <property type="molecule type" value="Genomic_DNA"/>
</dbReference>
<dbReference type="InterPro" id="IPR011990">
    <property type="entry name" value="TPR-like_helical_dom_sf"/>
</dbReference>
<dbReference type="SUPFAM" id="SSF48452">
    <property type="entry name" value="TPR-like"/>
    <property type="match status" value="3"/>
</dbReference>
<comment type="caution">
    <text evidence="2">The sequence shown here is derived from an EMBL/GenBank/DDBJ whole genome shotgun (WGS) entry which is preliminary data.</text>
</comment>
<evidence type="ECO:0000313" key="2">
    <source>
        <dbReference type="EMBL" id="MCJ2181689.1"/>
    </source>
</evidence>
<dbReference type="PANTHER" id="PTHR12558:SF13">
    <property type="entry name" value="CELL DIVISION CYCLE PROTEIN 27 HOMOLOG"/>
    <property type="match status" value="1"/>
</dbReference>
<feature type="repeat" description="TPR" evidence="1">
    <location>
        <begin position="94"/>
        <end position="127"/>
    </location>
</feature>
<evidence type="ECO:0000256" key="1">
    <source>
        <dbReference type="PROSITE-ProRule" id="PRU00339"/>
    </source>
</evidence>
<protein>
    <submittedName>
        <fullName evidence="2">Tetratricopeptide repeat protein</fullName>
    </submittedName>
</protein>
<dbReference type="SMART" id="SM00028">
    <property type="entry name" value="TPR"/>
    <property type="match status" value="7"/>
</dbReference>
<accession>A0ABT0B9S1</accession>
<reference evidence="2" key="1">
    <citation type="submission" date="2022-03" db="EMBL/GenBank/DDBJ databases">
        <title>Identification of a novel bacterium isolated from mangrove sediments.</title>
        <authorList>
            <person name="Pan X."/>
        </authorList>
    </citation>
    <scope>NUCLEOTIDE SEQUENCE</scope>
    <source>
        <strain evidence="2">B1949</strain>
    </source>
</reference>
<dbReference type="PANTHER" id="PTHR12558">
    <property type="entry name" value="CELL DIVISION CYCLE 16,23,27"/>
    <property type="match status" value="1"/>
</dbReference>
<dbReference type="Pfam" id="PF13428">
    <property type="entry name" value="TPR_14"/>
    <property type="match status" value="1"/>
</dbReference>